<evidence type="ECO:0000313" key="2">
    <source>
        <dbReference type="EMBL" id="AKT43257.1"/>
    </source>
</evidence>
<keyword evidence="1" id="KW-0812">Transmembrane</keyword>
<organism evidence="2 3">
    <name type="scientific">Chondromyces crocatus</name>
    <dbReference type="NCBI Taxonomy" id="52"/>
    <lineage>
        <taxon>Bacteria</taxon>
        <taxon>Pseudomonadati</taxon>
        <taxon>Myxococcota</taxon>
        <taxon>Polyangia</taxon>
        <taxon>Polyangiales</taxon>
        <taxon>Polyangiaceae</taxon>
        <taxon>Chondromyces</taxon>
    </lineage>
</organism>
<sequence>MNWQDGVALAVCAVALGWLVLRLIVLQGPPAAKPDVTRAALVKKARALKKQQGKSSGSCH</sequence>
<evidence type="ECO:0000256" key="1">
    <source>
        <dbReference type="SAM" id="Phobius"/>
    </source>
</evidence>
<reference evidence="2 3" key="1">
    <citation type="submission" date="2015-07" db="EMBL/GenBank/DDBJ databases">
        <title>Genome analysis of myxobacterium Chondromyces crocatus Cm c5 reveals a high potential for natural compound synthesis and the genetic basis for the loss of fruiting body formation.</title>
        <authorList>
            <person name="Zaburannyi N."/>
            <person name="Bunk B."/>
            <person name="Maier J."/>
            <person name="Overmann J."/>
            <person name="Mueller R."/>
        </authorList>
    </citation>
    <scope>NUCLEOTIDE SEQUENCE [LARGE SCALE GENOMIC DNA]</scope>
    <source>
        <strain evidence="2 3">Cm c5</strain>
    </source>
</reference>
<dbReference type="RefSeq" id="WP_050434753.1">
    <property type="nucleotide sequence ID" value="NZ_CP012159.1"/>
</dbReference>
<dbReference type="Proteomes" id="UP000067626">
    <property type="component" value="Chromosome"/>
</dbReference>
<evidence type="ECO:0000313" key="3">
    <source>
        <dbReference type="Proteomes" id="UP000067626"/>
    </source>
</evidence>
<proteinExistence type="predicted"/>
<dbReference type="STRING" id="52.CMC5_074880"/>
<gene>
    <name evidence="2" type="ORF">CMC5_074880</name>
</gene>
<dbReference type="AlphaFoldDB" id="A0A0K1ERI0"/>
<dbReference type="KEGG" id="ccro:CMC5_074880"/>
<accession>A0A0K1ERI0</accession>
<name>A0A0K1ERI0_CHOCO</name>
<keyword evidence="1" id="KW-0472">Membrane</keyword>
<keyword evidence="1" id="KW-1133">Transmembrane helix</keyword>
<dbReference type="EMBL" id="CP012159">
    <property type="protein sequence ID" value="AKT43257.1"/>
    <property type="molecule type" value="Genomic_DNA"/>
</dbReference>
<protein>
    <submittedName>
        <fullName evidence="2">Uncharacterized protein</fullName>
    </submittedName>
</protein>
<keyword evidence="3" id="KW-1185">Reference proteome</keyword>
<feature type="transmembrane region" description="Helical" evidence="1">
    <location>
        <begin position="6"/>
        <end position="25"/>
    </location>
</feature>